<name>A0ABD0P4D3_CIRMR</name>
<protein>
    <submittedName>
        <fullName evidence="2">Uncharacterized protein</fullName>
    </submittedName>
</protein>
<organism evidence="2 3">
    <name type="scientific">Cirrhinus mrigala</name>
    <name type="common">Mrigala</name>
    <dbReference type="NCBI Taxonomy" id="683832"/>
    <lineage>
        <taxon>Eukaryota</taxon>
        <taxon>Metazoa</taxon>
        <taxon>Chordata</taxon>
        <taxon>Craniata</taxon>
        <taxon>Vertebrata</taxon>
        <taxon>Euteleostomi</taxon>
        <taxon>Actinopterygii</taxon>
        <taxon>Neopterygii</taxon>
        <taxon>Teleostei</taxon>
        <taxon>Ostariophysi</taxon>
        <taxon>Cypriniformes</taxon>
        <taxon>Cyprinidae</taxon>
        <taxon>Labeoninae</taxon>
        <taxon>Labeonini</taxon>
        <taxon>Cirrhinus</taxon>
    </lineage>
</organism>
<evidence type="ECO:0000313" key="2">
    <source>
        <dbReference type="EMBL" id="KAL0168705.1"/>
    </source>
</evidence>
<evidence type="ECO:0000313" key="3">
    <source>
        <dbReference type="Proteomes" id="UP001529510"/>
    </source>
</evidence>
<feature type="compositionally biased region" description="Pro residues" evidence="1">
    <location>
        <begin position="25"/>
        <end position="39"/>
    </location>
</feature>
<keyword evidence="3" id="KW-1185">Reference proteome</keyword>
<sequence>IPSRPVDSVAPPWMLAPSSPPWSISPPAPLGPLIPPAPPGSVVDHKPPHNSTPPPAPHASGCQALPCLQLHFGPLLLRLHRGLPDPHLSRRNHLLRLGPPDPPASSCVTLAGWLSTSGSTTSCSTAIDQPLESTLPPPWLLPLSAPLWVTFIAAVWVLLGSSRSRSLPSPSWLLPPSDPPWLLLFSLRHLHPGLCSSSPSQVSILRLNIH</sequence>
<evidence type="ECO:0000256" key="1">
    <source>
        <dbReference type="SAM" id="MobiDB-lite"/>
    </source>
</evidence>
<dbReference type="EMBL" id="JAMKFB020000018">
    <property type="protein sequence ID" value="KAL0168705.1"/>
    <property type="molecule type" value="Genomic_DNA"/>
</dbReference>
<comment type="caution">
    <text evidence="2">The sequence shown here is derived from an EMBL/GenBank/DDBJ whole genome shotgun (WGS) entry which is preliminary data.</text>
</comment>
<gene>
    <name evidence="2" type="ORF">M9458_036927</name>
</gene>
<proteinExistence type="predicted"/>
<dbReference type="AlphaFoldDB" id="A0ABD0P4D3"/>
<feature type="region of interest" description="Disordered" evidence="1">
    <location>
        <begin position="25"/>
        <end position="59"/>
    </location>
</feature>
<accession>A0ABD0P4D3</accession>
<reference evidence="2 3" key="1">
    <citation type="submission" date="2024-05" db="EMBL/GenBank/DDBJ databases">
        <title>Genome sequencing and assembly of Indian major carp, Cirrhinus mrigala (Hamilton, 1822).</title>
        <authorList>
            <person name="Mohindra V."/>
            <person name="Chowdhury L.M."/>
            <person name="Lal K."/>
            <person name="Jena J.K."/>
        </authorList>
    </citation>
    <scope>NUCLEOTIDE SEQUENCE [LARGE SCALE GENOMIC DNA]</scope>
    <source>
        <strain evidence="2">CM1030</strain>
        <tissue evidence="2">Blood</tissue>
    </source>
</reference>
<feature type="non-terminal residue" evidence="2">
    <location>
        <position position="210"/>
    </location>
</feature>
<feature type="non-terminal residue" evidence="2">
    <location>
        <position position="1"/>
    </location>
</feature>
<dbReference type="Proteomes" id="UP001529510">
    <property type="component" value="Unassembled WGS sequence"/>
</dbReference>